<evidence type="ECO:0000256" key="1">
    <source>
        <dbReference type="ARBA" id="ARBA00004496"/>
    </source>
</evidence>
<dbReference type="Pfam" id="PF16969">
    <property type="entry name" value="SRP68"/>
    <property type="match status" value="1"/>
</dbReference>
<name>A0A5N6KQ06_9ROSI</name>
<dbReference type="AlphaFoldDB" id="A0A5N6KQ06"/>
<dbReference type="InterPro" id="IPR038253">
    <property type="entry name" value="SRP68_N_sf"/>
</dbReference>
<dbReference type="GO" id="GO:0030942">
    <property type="term" value="F:endoplasmic reticulum signal peptide binding"/>
    <property type="evidence" value="ECO:0007669"/>
    <property type="project" value="InterPro"/>
</dbReference>
<gene>
    <name evidence="12" type="ORF">FH972_021548</name>
</gene>
<evidence type="ECO:0000256" key="2">
    <source>
        <dbReference type="ARBA" id="ARBA00004604"/>
    </source>
</evidence>
<dbReference type="CDD" id="cd15481">
    <property type="entry name" value="SRP68-RBD"/>
    <property type="match status" value="1"/>
</dbReference>
<keyword evidence="7" id="KW-0539">Nucleus</keyword>
<feature type="compositionally biased region" description="Polar residues" evidence="11">
    <location>
        <begin position="404"/>
        <end position="414"/>
    </location>
</feature>
<evidence type="ECO:0000256" key="5">
    <source>
        <dbReference type="ARBA" id="ARBA00022884"/>
    </source>
</evidence>
<evidence type="ECO:0000256" key="10">
    <source>
        <dbReference type="PIRNR" id="PIRNR038995"/>
    </source>
</evidence>
<evidence type="ECO:0000256" key="11">
    <source>
        <dbReference type="SAM" id="MobiDB-lite"/>
    </source>
</evidence>
<dbReference type="Gene3D" id="1.10.3450.40">
    <property type="entry name" value="Signal recognition particle, SRP68 subunit, RNA-binding domain"/>
    <property type="match status" value="1"/>
</dbReference>
<keyword evidence="13" id="KW-1185">Reference proteome</keyword>
<dbReference type="InterPro" id="IPR026258">
    <property type="entry name" value="SRP68"/>
</dbReference>
<dbReference type="PANTHER" id="PTHR12860">
    <property type="entry name" value="SIGNAL RECOGNITION PARTICLE 68 KDA PROTEIN"/>
    <property type="match status" value="1"/>
</dbReference>
<evidence type="ECO:0000256" key="7">
    <source>
        <dbReference type="ARBA" id="ARBA00023242"/>
    </source>
</evidence>
<dbReference type="GO" id="GO:0005786">
    <property type="term" value="C:signal recognition particle, endoplasmic reticulum targeting"/>
    <property type="evidence" value="ECO:0007669"/>
    <property type="project" value="UniProtKB-KW"/>
</dbReference>
<proteinExistence type="inferred from homology"/>
<accession>A0A5N6KQ06</accession>
<feature type="region of interest" description="Disordered" evidence="11">
    <location>
        <begin position="386"/>
        <end position="414"/>
    </location>
</feature>
<evidence type="ECO:0000256" key="3">
    <source>
        <dbReference type="ARBA" id="ARBA00009352"/>
    </source>
</evidence>
<evidence type="ECO:0000256" key="8">
    <source>
        <dbReference type="ARBA" id="ARBA00023274"/>
    </source>
</evidence>
<dbReference type="GO" id="GO:0005047">
    <property type="term" value="F:signal recognition particle binding"/>
    <property type="evidence" value="ECO:0007669"/>
    <property type="project" value="InterPro"/>
</dbReference>
<feature type="region of interest" description="Disordered" evidence="11">
    <location>
        <begin position="643"/>
        <end position="666"/>
    </location>
</feature>
<dbReference type="OrthoDB" id="10255118at2759"/>
<keyword evidence="8 10" id="KW-0687">Ribonucleoprotein</keyword>
<dbReference type="Proteomes" id="UP000327013">
    <property type="component" value="Unassembled WGS sequence"/>
</dbReference>
<dbReference type="GO" id="GO:0008312">
    <property type="term" value="F:7S RNA binding"/>
    <property type="evidence" value="ECO:0007669"/>
    <property type="project" value="InterPro"/>
</dbReference>
<keyword evidence="5 10" id="KW-0694">RNA-binding</keyword>
<evidence type="ECO:0000256" key="6">
    <source>
        <dbReference type="ARBA" id="ARBA00023135"/>
    </source>
</evidence>
<dbReference type="EMBL" id="VIBQ01000009">
    <property type="protein sequence ID" value="KAB8337246.1"/>
    <property type="molecule type" value="Genomic_DNA"/>
</dbReference>
<dbReference type="GO" id="GO:0005730">
    <property type="term" value="C:nucleolus"/>
    <property type="evidence" value="ECO:0007669"/>
    <property type="project" value="UniProtKB-SubCell"/>
</dbReference>
<sequence length="666" mass="70987">MDIASFVHQTREQALALGDYASYRAQLSRQVVALRRKLKIATPKNHKYTKKGPLTSEQVTKDKQYVNLQLLTSERAWAHAMAVKSAHAQDNASEVITGSTRKFIISRLHKAAVYASNLVSVLSNKVDTGATEQDYLDALAYSRCLDGSVEFEKQFSKRFDDLPAQKSAWKNCLVFFSEAHVIYSALLHSTQSDVYKEVIAGNVDPSIRYAAYQSRIPRTIAISTVAKRNFRTDQKALLDQVTALHPAALSEEQAVLGTSKEESNITDVPTTVVWRGRTAPIADASIGQALAATSIAAEYLATQLSTSTSAKALAAAYDPILTAAQDTVDAVRRAIGDLTKEGIPESDNRMQDLRVTDLAANYALISWRIGRNRVLTASSPSTLDDGLVFTPPTNASKGPHAQKQAPTTKPASRSQRLAALRDRSVLLHSTLQSLDAIAALPGASRDTAFIAELDAQRAYFRALRCLNIGYAHAALGRGKEREALALYARAAGLAAGAAASAAVPVATSTLPAADAPAAAAPALAIASTLVKQLQAHAAVLVDRQRGLVALHQLADGGAPAAGAQRAHEPPLCQRGLDVYPAGEVDLLNLVPYPPRLLPVPVKPIFLDLAWNHIDYPGQEGKGATDRAAATVARAAAAVVGNGGDTEMTGTGDEGGQKKKGWFGFGR</sequence>
<comment type="subcellular location">
    <subcellularLocation>
        <location evidence="1 10">Cytoplasm</location>
    </subcellularLocation>
    <subcellularLocation>
        <location evidence="2">Nucleus</location>
        <location evidence="2">Nucleolus</location>
    </subcellularLocation>
</comment>
<evidence type="ECO:0000256" key="4">
    <source>
        <dbReference type="ARBA" id="ARBA00022490"/>
    </source>
</evidence>
<evidence type="ECO:0000313" key="13">
    <source>
        <dbReference type="Proteomes" id="UP000327013"/>
    </source>
</evidence>
<dbReference type="InterPro" id="IPR034652">
    <property type="entry name" value="SRP68-RBD"/>
</dbReference>
<reference evidence="12 13" key="1">
    <citation type="submission" date="2019-06" db="EMBL/GenBank/DDBJ databases">
        <title>A chromosomal-level reference genome of Carpinus fangiana (Coryloideae, Betulaceae).</title>
        <authorList>
            <person name="Yang X."/>
            <person name="Wang Z."/>
            <person name="Zhang L."/>
            <person name="Hao G."/>
            <person name="Liu J."/>
            <person name="Yang Y."/>
        </authorList>
    </citation>
    <scope>NUCLEOTIDE SEQUENCE [LARGE SCALE GENOMIC DNA]</scope>
    <source>
        <strain evidence="12">Cfa_2016G</strain>
        <tissue evidence="12">Leaf</tissue>
    </source>
</reference>
<organism evidence="12 13">
    <name type="scientific">Carpinus fangiana</name>
    <dbReference type="NCBI Taxonomy" id="176857"/>
    <lineage>
        <taxon>Eukaryota</taxon>
        <taxon>Viridiplantae</taxon>
        <taxon>Streptophyta</taxon>
        <taxon>Embryophyta</taxon>
        <taxon>Tracheophyta</taxon>
        <taxon>Spermatophyta</taxon>
        <taxon>Magnoliopsida</taxon>
        <taxon>eudicotyledons</taxon>
        <taxon>Gunneridae</taxon>
        <taxon>Pentapetalae</taxon>
        <taxon>rosids</taxon>
        <taxon>fabids</taxon>
        <taxon>Fagales</taxon>
        <taxon>Betulaceae</taxon>
        <taxon>Carpinus</taxon>
    </lineage>
</organism>
<comment type="function">
    <text evidence="10">Component of the signal recognition particle (SRP) complex, a ribonucleoprotein complex that mediates the cotranslational targeting of secretory and membrane proteins to the endoplasmic reticulum (ER). The SRP complex interacts with the signal sequence in nascent secretory and membrane proteins and directs them to the membrane of the ER.</text>
</comment>
<evidence type="ECO:0000313" key="12">
    <source>
        <dbReference type="EMBL" id="KAB8337246.1"/>
    </source>
</evidence>
<dbReference type="PIRSF" id="PIRSF038995">
    <property type="entry name" value="SRP68"/>
    <property type="match status" value="1"/>
</dbReference>
<protein>
    <recommendedName>
        <fullName evidence="9 10">Signal recognition particle subunit SRP68</fullName>
        <shortName evidence="10">SRP68</shortName>
    </recommendedName>
</protein>
<comment type="caution">
    <text evidence="12">The sequence shown here is derived from an EMBL/GenBank/DDBJ whole genome shotgun (WGS) entry which is preliminary data.</text>
</comment>
<dbReference type="GO" id="GO:0006614">
    <property type="term" value="P:SRP-dependent cotranslational protein targeting to membrane"/>
    <property type="evidence" value="ECO:0007669"/>
    <property type="project" value="InterPro"/>
</dbReference>
<dbReference type="PANTHER" id="PTHR12860:SF0">
    <property type="entry name" value="SIGNAL RECOGNITION PARTICLE SUBUNIT SRP68"/>
    <property type="match status" value="1"/>
</dbReference>
<keyword evidence="4 10" id="KW-0963">Cytoplasm</keyword>
<evidence type="ECO:0000256" key="9">
    <source>
        <dbReference type="ARBA" id="ARBA00029498"/>
    </source>
</evidence>
<keyword evidence="6 10" id="KW-0733">Signal recognition particle</keyword>
<comment type="similarity">
    <text evidence="3 10">Belongs to the SRP68 family.</text>
</comment>